<organism evidence="2 3">
    <name type="scientific">Ruminiclostridium cellulolyticum (strain ATCC 35319 / DSM 5812 / JCM 6584 / H10)</name>
    <name type="common">Clostridium cellulolyticum</name>
    <dbReference type="NCBI Taxonomy" id="394503"/>
    <lineage>
        <taxon>Bacteria</taxon>
        <taxon>Bacillati</taxon>
        <taxon>Bacillota</taxon>
        <taxon>Clostridia</taxon>
        <taxon>Eubacteriales</taxon>
        <taxon>Oscillospiraceae</taxon>
        <taxon>Ruminiclostridium</taxon>
    </lineage>
</organism>
<evidence type="ECO:0000313" key="2">
    <source>
        <dbReference type="EMBL" id="ACL77487.1"/>
    </source>
</evidence>
<reference evidence="2 3" key="1">
    <citation type="submission" date="2009-01" db="EMBL/GenBank/DDBJ databases">
        <title>Complete sequence of Clostridium cellulolyticum H10.</title>
        <authorList>
            <consortium name="US DOE Joint Genome Institute"/>
            <person name="Lucas S."/>
            <person name="Copeland A."/>
            <person name="Lapidus A."/>
            <person name="Glavina del Rio T."/>
            <person name="Dalin E."/>
            <person name="Tice H."/>
            <person name="Bruce D."/>
            <person name="Goodwin L."/>
            <person name="Pitluck S."/>
            <person name="Chertkov O."/>
            <person name="Saunders E."/>
            <person name="Brettin T."/>
            <person name="Detter J.C."/>
            <person name="Han C."/>
            <person name="Larimer F."/>
            <person name="Land M."/>
            <person name="Hauser L."/>
            <person name="Kyrpides N."/>
            <person name="Ivanova N."/>
            <person name="Zhou J."/>
            <person name="Richardson P."/>
        </authorList>
    </citation>
    <scope>NUCLEOTIDE SEQUENCE [LARGE SCALE GENOMIC DNA]</scope>
    <source>
        <strain evidence="3">ATCC 35319 / DSM 5812 / JCM 6584 / H10</strain>
    </source>
</reference>
<dbReference type="RefSeq" id="WP_015926545.1">
    <property type="nucleotide sequence ID" value="NC_011898.1"/>
</dbReference>
<dbReference type="eggNOG" id="COG3485">
    <property type="taxonomic scope" value="Bacteria"/>
</dbReference>
<evidence type="ECO:0008006" key="4">
    <source>
        <dbReference type="Google" id="ProtNLM"/>
    </source>
</evidence>
<dbReference type="Proteomes" id="UP000001349">
    <property type="component" value="Chromosome"/>
</dbReference>
<dbReference type="EMBL" id="CP001348">
    <property type="protein sequence ID" value="ACL77487.1"/>
    <property type="molecule type" value="Genomic_DNA"/>
</dbReference>
<dbReference type="OrthoDB" id="51164at2"/>
<gene>
    <name evidence="2" type="ordered locus">Ccel_3197</name>
</gene>
<dbReference type="KEGG" id="cce:Ccel_3197"/>
<keyword evidence="3" id="KW-1185">Reference proteome</keyword>
<feature type="signal peptide" evidence="1">
    <location>
        <begin position="1"/>
        <end position="29"/>
    </location>
</feature>
<name>B8I0G1_RUMCH</name>
<dbReference type="HOGENOM" id="CLU_625144_0_0_9"/>
<proteinExistence type="predicted"/>
<feature type="chain" id="PRO_5002873864" description="HYR domain-containing protein" evidence="1">
    <location>
        <begin position="30"/>
        <end position="438"/>
    </location>
</feature>
<dbReference type="AlphaFoldDB" id="B8I0G1"/>
<dbReference type="STRING" id="394503.Ccel_3197"/>
<protein>
    <recommendedName>
        <fullName evidence="4">HYR domain-containing protein</fullName>
    </recommendedName>
</protein>
<evidence type="ECO:0000256" key="1">
    <source>
        <dbReference type="SAM" id="SignalP"/>
    </source>
</evidence>
<keyword evidence="1" id="KW-0732">Signal</keyword>
<dbReference type="InterPro" id="IPR013783">
    <property type="entry name" value="Ig-like_fold"/>
</dbReference>
<sequence precursor="true">MFGKKTSRAISFLCVFALLFICISSSVFAAEPVKAPKIAFFKASSENVAFGETVTLSWRVLGAREVVITGEEKDVECISEDSIEVWPMVTTTYTLHAYGFNGEEIIKSVTVKVGTAEIKNFTADKTEVAPGEDVTLSWDVFNTDGVSINALKGDNNDKLYAPQGTLTVNPFVTTTYELSAIGFDGEKVTKQMEVKVKDAVINSFTADKTEVDPGEDVTLAWDIANAESAVIKEAGKDIQAVPGTLIVNPFVTTTYTLEVKGYDGKVVRQQVEVKVKAPEIVSFTADNTEVVPGETVNLAWEVKNAKSIEIIGIEKGSELTGTLEVWPLMTTTYVLKAEGYDGTIVTKELTITVTSPLITKFEASKTTIKKGEMVKLTWATKNAVTCSLETDRGQKIPKVNTNGSLSMTPNKTTIFTLTAVDADGNVAVKNITIEVVDK</sequence>
<accession>B8I0G1</accession>
<dbReference type="Gene3D" id="2.60.40.10">
    <property type="entry name" value="Immunoglobulins"/>
    <property type="match status" value="1"/>
</dbReference>
<evidence type="ECO:0000313" key="3">
    <source>
        <dbReference type="Proteomes" id="UP000001349"/>
    </source>
</evidence>